<feature type="compositionally biased region" description="Acidic residues" evidence="2">
    <location>
        <begin position="84"/>
        <end position="95"/>
    </location>
</feature>
<dbReference type="SUPFAM" id="SSF48065">
    <property type="entry name" value="DBL homology domain (DH-domain)"/>
    <property type="match status" value="1"/>
</dbReference>
<dbReference type="PROSITE" id="PS50010">
    <property type="entry name" value="DH_2"/>
    <property type="match status" value="1"/>
</dbReference>
<dbReference type="Pfam" id="PF22697">
    <property type="entry name" value="SOS1_NGEF_PH"/>
    <property type="match status" value="1"/>
</dbReference>
<keyword evidence="6" id="KW-1185">Reference proteome</keyword>
<dbReference type="PANTHER" id="PTHR22826">
    <property type="entry name" value="RHO GUANINE EXCHANGE FACTOR-RELATED"/>
    <property type="match status" value="1"/>
</dbReference>
<organism evidence="5 6">
    <name type="scientific">Tegillarca granosa</name>
    <name type="common">Malaysian cockle</name>
    <name type="synonym">Anadara granosa</name>
    <dbReference type="NCBI Taxonomy" id="220873"/>
    <lineage>
        <taxon>Eukaryota</taxon>
        <taxon>Metazoa</taxon>
        <taxon>Spiralia</taxon>
        <taxon>Lophotrochozoa</taxon>
        <taxon>Mollusca</taxon>
        <taxon>Bivalvia</taxon>
        <taxon>Autobranchia</taxon>
        <taxon>Pteriomorphia</taxon>
        <taxon>Arcoida</taxon>
        <taxon>Arcoidea</taxon>
        <taxon>Arcidae</taxon>
        <taxon>Tegillarca</taxon>
    </lineage>
</organism>
<dbReference type="Gene3D" id="1.20.900.10">
    <property type="entry name" value="Dbl homology (DH) domain"/>
    <property type="match status" value="2"/>
</dbReference>
<dbReference type="SMART" id="SM00325">
    <property type="entry name" value="RhoGEF"/>
    <property type="match status" value="1"/>
</dbReference>
<feature type="region of interest" description="Disordered" evidence="2">
    <location>
        <begin position="153"/>
        <end position="186"/>
    </location>
</feature>
<evidence type="ECO:0000259" key="4">
    <source>
        <dbReference type="PROSITE" id="PS50010"/>
    </source>
</evidence>
<feature type="compositionally biased region" description="Polar residues" evidence="2">
    <location>
        <begin position="156"/>
        <end position="173"/>
    </location>
</feature>
<evidence type="ECO:0000313" key="6">
    <source>
        <dbReference type="Proteomes" id="UP001217089"/>
    </source>
</evidence>
<dbReference type="Proteomes" id="UP001217089">
    <property type="component" value="Unassembled WGS sequence"/>
</dbReference>
<dbReference type="InterPro" id="IPR051336">
    <property type="entry name" value="RhoGEF_Guanine_NuclExch_SF"/>
</dbReference>
<dbReference type="PROSITE" id="PS50003">
    <property type="entry name" value="PH_DOMAIN"/>
    <property type="match status" value="1"/>
</dbReference>
<dbReference type="InterPro" id="IPR035899">
    <property type="entry name" value="DBL_dom_sf"/>
</dbReference>
<keyword evidence="1" id="KW-0344">Guanine-nucleotide releasing factor</keyword>
<evidence type="ECO:0000256" key="1">
    <source>
        <dbReference type="ARBA" id="ARBA00022658"/>
    </source>
</evidence>
<gene>
    <name evidence="5" type="ORF">KUTeg_002204</name>
</gene>
<dbReference type="SUPFAM" id="SSF50729">
    <property type="entry name" value="PH domain-like"/>
    <property type="match status" value="1"/>
</dbReference>
<comment type="caution">
    <text evidence="5">The sequence shown here is derived from an EMBL/GenBank/DDBJ whole genome shotgun (WGS) entry which is preliminary data.</text>
</comment>
<evidence type="ECO:0000259" key="3">
    <source>
        <dbReference type="PROSITE" id="PS50003"/>
    </source>
</evidence>
<feature type="domain" description="PH" evidence="3">
    <location>
        <begin position="353"/>
        <end position="469"/>
    </location>
</feature>
<dbReference type="InterPro" id="IPR000219">
    <property type="entry name" value="DH_dom"/>
</dbReference>
<dbReference type="EMBL" id="JARBDR010000141">
    <property type="protein sequence ID" value="KAJ8320617.1"/>
    <property type="molecule type" value="Genomic_DNA"/>
</dbReference>
<proteinExistence type="predicted"/>
<dbReference type="InterPro" id="IPR001849">
    <property type="entry name" value="PH_domain"/>
</dbReference>
<dbReference type="Pfam" id="PF00621">
    <property type="entry name" value="RhoGEF"/>
    <property type="match status" value="1"/>
</dbReference>
<dbReference type="PANTHER" id="PTHR22826:SF106">
    <property type="entry name" value="TRIO, ISOFORM A"/>
    <property type="match status" value="1"/>
</dbReference>
<reference evidence="5 6" key="1">
    <citation type="submission" date="2022-12" db="EMBL/GenBank/DDBJ databases">
        <title>Chromosome-level genome of Tegillarca granosa.</title>
        <authorList>
            <person name="Kim J."/>
        </authorList>
    </citation>
    <scope>NUCLEOTIDE SEQUENCE [LARGE SCALE GENOMIC DNA]</scope>
    <source>
        <strain evidence="5">Teg-2019</strain>
        <tissue evidence="5">Adductor muscle</tissue>
    </source>
</reference>
<evidence type="ECO:0000256" key="2">
    <source>
        <dbReference type="SAM" id="MobiDB-lite"/>
    </source>
</evidence>
<dbReference type="InterPro" id="IPR011993">
    <property type="entry name" value="PH-like_dom_sf"/>
</dbReference>
<feature type="domain" description="DH" evidence="4">
    <location>
        <begin position="231"/>
        <end position="341"/>
    </location>
</feature>
<name>A0ABQ9FTP3_TEGGR</name>
<sequence length="496" mass="56448">MDSNVYDTSTTDTTSMTMTMADGSHHKMMETSNTFYGLPIRLISYLCPCGRSSKYQLSTEQSNGDRIVTSHVPTVTQKSNLEVTSEEQEPAEDIELPPPMDQIEHRFGAPTQEGSPDDIDNKLASTLSLKATTDGIATLDIASDLEHMVKQRMDNNSDSPTNDQQASSESGGENNDDPSIEPGEAKKNKYLTKRMFVGYMKYMKENGLPEDMDGKDKIVFGNIHQIFDWHKETFQQEIEKCLDEPERLGMLFTRYDIRLKLGHRLQLPDLLIKPVQRIMKYQLLLRVCIKYYYKHLQKLLQKDVSLFEDITVLTEKAGLDTTMLQKGLAIMCVVPKAANDMMQVGRLQGFDGNITALGKLLLQDTVSMAESSSGASQLKFKERRVFLFEQMIIFSEIQERKRGNISNENYIYKARLMVNKMSMTENVKNEPLRFILLDRTPGSGLSFTIQCSSEDVKANWVEQIKSLLDMQRAFVDVLVNPISTYQNKQKELTKEL</sequence>
<evidence type="ECO:0000313" key="5">
    <source>
        <dbReference type="EMBL" id="KAJ8320617.1"/>
    </source>
</evidence>
<dbReference type="InterPro" id="IPR055251">
    <property type="entry name" value="SOS1_NGEF_PH"/>
</dbReference>
<feature type="region of interest" description="Disordered" evidence="2">
    <location>
        <begin position="79"/>
        <end position="121"/>
    </location>
</feature>
<dbReference type="Gene3D" id="2.30.29.30">
    <property type="entry name" value="Pleckstrin-homology domain (PH domain)/Phosphotyrosine-binding domain (PTB)"/>
    <property type="match status" value="1"/>
</dbReference>
<protein>
    <recommendedName>
        <fullName evidence="7">Triple functional domain protein</fullName>
    </recommendedName>
</protein>
<accession>A0ABQ9FTP3</accession>
<evidence type="ECO:0008006" key="7">
    <source>
        <dbReference type="Google" id="ProtNLM"/>
    </source>
</evidence>
<dbReference type="SMART" id="SM00233">
    <property type="entry name" value="PH"/>
    <property type="match status" value="1"/>
</dbReference>